<evidence type="ECO:0000313" key="2">
    <source>
        <dbReference type="Proteomes" id="UP000295794"/>
    </source>
</evidence>
<gene>
    <name evidence="1" type="ORF">EV682_10432</name>
</gene>
<comment type="caution">
    <text evidence="1">The sequence shown here is derived from an EMBL/GenBank/DDBJ whole genome shotgun (WGS) entry which is preliminary data.</text>
</comment>
<dbReference type="Proteomes" id="UP000295794">
    <property type="component" value="Unassembled WGS sequence"/>
</dbReference>
<protein>
    <submittedName>
        <fullName evidence="1">Uncharacterized protein</fullName>
    </submittedName>
</protein>
<proteinExistence type="predicted"/>
<sequence length="76" mass="8300">MMHGQSAMNLTRFVHPAARWLPRLSVSQGLRPVSGLASVAIDLEKPTDQYTAFPSLLDSGCGCIYACLPLQGQRRI</sequence>
<name>A0ABY2C8Z2_9NEIS</name>
<organism evidence="1 2">
    <name type="scientific">Iodobacter fluviatilis</name>
    <dbReference type="NCBI Taxonomy" id="537"/>
    <lineage>
        <taxon>Bacteria</taxon>
        <taxon>Pseudomonadati</taxon>
        <taxon>Pseudomonadota</taxon>
        <taxon>Betaproteobacteria</taxon>
        <taxon>Neisseriales</taxon>
        <taxon>Chitinibacteraceae</taxon>
        <taxon>Iodobacter</taxon>
    </lineage>
</organism>
<keyword evidence="2" id="KW-1185">Reference proteome</keyword>
<dbReference type="EMBL" id="SMBT01000004">
    <property type="protein sequence ID" value="TCU87868.1"/>
    <property type="molecule type" value="Genomic_DNA"/>
</dbReference>
<evidence type="ECO:0000313" key="1">
    <source>
        <dbReference type="EMBL" id="TCU87868.1"/>
    </source>
</evidence>
<reference evidence="1 2" key="1">
    <citation type="submission" date="2019-03" db="EMBL/GenBank/DDBJ databases">
        <title>Genomic Encyclopedia of Type Strains, Phase IV (KMG-IV): sequencing the most valuable type-strain genomes for metagenomic binning, comparative biology and taxonomic classification.</title>
        <authorList>
            <person name="Goeker M."/>
        </authorList>
    </citation>
    <scope>NUCLEOTIDE SEQUENCE [LARGE SCALE GENOMIC DNA]</scope>
    <source>
        <strain evidence="1 2">DSM 3764</strain>
    </source>
</reference>
<accession>A0ABY2C8Z2</accession>